<organism evidence="2 3">
    <name type="scientific">Catenuloplanes atrovinosus</name>
    <dbReference type="NCBI Taxonomy" id="137266"/>
    <lineage>
        <taxon>Bacteria</taxon>
        <taxon>Bacillati</taxon>
        <taxon>Actinomycetota</taxon>
        <taxon>Actinomycetes</taxon>
        <taxon>Micromonosporales</taxon>
        <taxon>Micromonosporaceae</taxon>
        <taxon>Catenuloplanes</taxon>
    </lineage>
</organism>
<keyword evidence="3" id="KW-1185">Reference proteome</keyword>
<evidence type="ECO:0000313" key="2">
    <source>
        <dbReference type="EMBL" id="MDR7279808.1"/>
    </source>
</evidence>
<accession>A0AAE4CD39</accession>
<dbReference type="Gene3D" id="1.10.10.2910">
    <property type="match status" value="1"/>
</dbReference>
<dbReference type="EMBL" id="JAVDYB010000001">
    <property type="protein sequence ID" value="MDR7279808.1"/>
    <property type="molecule type" value="Genomic_DNA"/>
</dbReference>
<evidence type="ECO:0000259" key="1">
    <source>
        <dbReference type="Pfam" id="PF06114"/>
    </source>
</evidence>
<dbReference type="Pfam" id="PF06114">
    <property type="entry name" value="Peptidase_M78"/>
    <property type="match status" value="1"/>
</dbReference>
<gene>
    <name evidence="2" type="ORF">J2S41_006586</name>
</gene>
<reference evidence="2" key="1">
    <citation type="submission" date="2023-07" db="EMBL/GenBank/DDBJ databases">
        <title>Sequencing the genomes of 1000 actinobacteria strains.</title>
        <authorList>
            <person name="Klenk H.-P."/>
        </authorList>
    </citation>
    <scope>NUCLEOTIDE SEQUENCE</scope>
    <source>
        <strain evidence="2">DSM 44707</strain>
    </source>
</reference>
<name>A0AAE4CD39_9ACTN</name>
<evidence type="ECO:0000313" key="3">
    <source>
        <dbReference type="Proteomes" id="UP001183643"/>
    </source>
</evidence>
<dbReference type="PANTHER" id="PTHR43236">
    <property type="entry name" value="ANTITOXIN HIGA1"/>
    <property type="match status" value="1"/>
</dbReference>
<dbReference type="InterPro" id="IPR052345">
    <property type="entry name" value="Rad_response_metalloprotease"/>
</dbReference>
<dbReference type="InterPro" id="IPR010359">
    <property type="entry name" value="IrrE_HExxH"/>
</dbReference>
<dbReference type="Proteomes" id="UP001183643">
    <property type="component" value="Unassembled WGS sequence"/>
</dbReference>
<dbReference type="AlphaFoldDB" id="A0AAE4CD39"/>
<feature type="domain" description="IrrE N-terminal-like" evidence="1">
    <location>
        <begin position="31"/>
        <end position="168"/>
    </location>
</feature>
<proteinExistence type="predicted"/>
<protein>
    <submittedName>
        <fullName evidence="2">Zn-dependent peptidase ImmA (M78 family)</fullName>
    </submittedName>
</protein>
<dbReference type="PANTHER" id="PTHR43236:SF2">
    <property type="entry name" value="BLL0069 PROTEIN"/>
    <property type="match status" value="1"/>
</dbReference>
<dbReference type="RefSeq" id="WP_310373825.1">
    <property type="nucleotide sequence ID" value="NZ_JAVDYB010000001.1"/>
</dbReference>
<comment type="caution">
    <text evidence="2">The sequence shown here is derived from an EMBL/GenBank/DDBJ whole genome shotgun (WGS) entry which is preliminary data.</text>
</comment>
<sequence>MTSRNTIELTVDSFLHERGIAEPPIDIEQLCKAEGIAIAKHDFSGNESGFALSQGDTKIIGVNTATTPLRQRFTIAHEFGHLYLHHKPLIVDHSILVISKRNDVSSMGTDQEEVEANAFAAAILMPRNLVRRELEKHIDESGPTDRESVIRAMARTFNVSPQAMGYRLVNLNLITGSI</sequence>